<dbReference type="EMBL" id="DS989860">
    <property type="protein sequence ID" value="EDX73028.1"/>
    <property type="molecule type" value="Genomic_DNA"/>
</dbReference>
<dbReference type="HOGENOM" id="CLU_3287913_0_0_3"/>
<organism evidence="2 3">
    <name type="scientific">Coleofasciculus chthonoplastes PCC 7420</name>
    <dbReference type="NCBI Taxonomy" id="118168"/>
    <lineage>
        <taxon>Bacteria</taxon>
        <taxon>Bacillati</taxon>
        <taxon>Cyanobacteriota</taxon>
        <taxon>Cyanophyceae</taxon>
        <taxon>Coleofasciculales</taxon>
        <taxon>Coleofasciculaceae</taxon>
        <taxon>Coleofasciculus</taxon>
    </lineage>
</organism>
<evidence type="ECO:0000313" key="2">
    <source>
        <dbReference type="EMBL" id="EDX73028.1"/>
    </source>
</evidence>
<keyword evidence="3" id="KW-1185">Reference proteome</keyword>
<evidence type="ECO:0000313" key="3">
    <source>
        <dbReference type="Proteomes" id="UP000003835"/>
    </source>
</evidence>
<accession>B4VYK8</accession>
<evidence type="ECO:0000256" key="1">
    <source>
        <dbReference type="SAM" id="Phobius"/>
    </source>
</evidence>
<reference evidence="2 3" key="1">
    <citation type="submission" date="2008-07" db="EMBL/GenBank/DDBJ databases">
        <authorList>
            <person name="Tandeau de Marsac N."/>
            <person name="Ferriera S."/>
            <person name="Johnson J."/>
            <person name="Kravitz S."/>
            <person name="Beeson K."/>
            <person name="Sutton G."/>
            <person name="Rogers Y.-H."/>
            <person name="Friedman R."/>
            <person name="Frazier M."/>
            <person name="Venter J.C."/>
        </authorList>
    </citation>
    <scope>NUCLEOTIDE SEQUENCE [LARGE SCALE GENOMIC DNA]</scope>
    <source>
        <strain evidence="2 3">PCC 7420</strain>
    </source>
</reference>
<gene>
    <name evidence="2" type="ORF">MC7420_2646</name>
</gene>
<proteinExistence type="predicted"/>
<keyword evidence="1" id="KW-0472">Membrane</keyword>
<sequence length="40" mass="4614">MDVRLTHPRNNEVDQCDRDPFLHLLSIVAGFLVLIPVWIA</sequence>
<keyword evidence="1" id="KW-1133">Transmembrane helix</keyword>
<feature type="transmembrane region" description="Helical" evidence="1">
    <location>
        <begin position="21"/>
        <end position="39"/>
    </location>
</feature>
<dbReference type="STRING" id="118168.MC7420_2646"/>
<keyword evidence="1" id="KW-0812">Transmembrane</keyword>
<dbReference type="AlphaFoldDB" id="B4VYK8"/>
<protein>
    <submittedName>
        <fullName evidence="2">Uncharacterized protein</fullName>
    </submittedName>
</protein>
<name>B4VYK8_9CYAN</name>
<dbReference type="Proteomes" id="UP000003835">
    <property type="component" value="Unassembled WGS sequence"/>
</dbReference>